<evidence type="ECO:0000313" key="5">
    <source>
        <dbReference type="Proteomes" id="UP000494256"/>
    </source>
</evidence>
<dbReference type="AlphaFoldDB" id="A0A8S1A9B8"/>
<dbReference type="EMBL" id="CADEBD010000312">
    <property type="protein sequence ID" value="CAB3241991.1"/>
    <property type="molecule type" value="Genomic_DNA"/>
</dbReference>
<protein>
    <submittedName>
        <fullName evidence="3">Uncharacterized protein</fullName>
    </submittedName>
</protein>
<evidence type="ECO:0000313" key="2">
    <source>
        <dbReference type="EMBL" id="CAB3234531.1"/>
    </source>
</evidence>
<comment type="caution">
    <text evidence="3">The sequence shown here is derived from an EMBL/GenBank/DDBJ whole genome shotgun (WGS) entry which is preliminary data.</text>
</comment>
<name>A0A8S1A9B8_ARCPL</name>
<reference evidence="4 5" key="1">
    <citation type="submission" date="2020-04" db="EMBL/GenBank/DDBJ databases">
        <authorList>
            <person name="Wallbank WR R."/>
            <person name="Pardo Diaz C."/>
            <person name="Kozak K."/>
            <person name="Martin S."/>
            <person name="Jiggins C."/>
            <person name="Moest M."/>
            <person name="Warren A I."/>
            <person name="Byers J.R.P. K."/>
            <person name="Montejo-Kovacevich G."/>
            <person name="Yen C E."/>
        </authorList>
    </citation>
    <scope>NUCLEOTIDE SEQUENCE [LARGE SCALE GENOMIC DNA]</scope>
</reference>
<evidence type="ECO:0000256" key="1">
    <source>
        <dbReference type="SAM" id="MobiDB-lite"/>
    </source>
</evidence>
<keyword evidence="4" id="KW-1185">Reference proteome</keyword>
<evidence type="ECO:0000313" key="4">
    <source>
        <dbReference type="Proteomes" id="UP000494106"/>
    </source>
</evidence>
<evidence type="ECO:0000313" key="3">
    <source>
        <dbReference type="EMBL" id="CAB3241991.1"/>
    </source>
</evidence>
<dbReference type="Proteomes" id="UP000494106">
    <property type="component" value="Unassembled WGS sequence"/>
</dbReference>
<dbReference type="Proteomes" id="UP000494256">
    <property type="component" value="Unassembled WGS sequence"/>
</dbReference>
<accession>A0A8S1A9B8</accession>
<sequence>MPSGEISHRYRHVHHFSPPTTTTSEHVKKSADYQTFTGVYVPNTELDHWKRPAFLISRLVEAVFRYLSERSAVAGLCIGCKSERGAGSAADDRRAYLD</sequence>
<dbReference type="EMBL" id="CADEBC010000483">
    <property type="protein sequence ID" value="CAB3234531.1"/>
    <property type="molecule type" value="Genomic_DNA"/>
</dbReference>
<dbReference type="OrthoDB" id="10293339at2759"/>
<gene>
    <name evidence="2" type="ORF">APLA_LOCUS5609</name>
    <name evidence="3" type="ORF">APLA_LOCUS9705</name>
</gene>
<organism evidence="3 5">
    <name type="scientific">Arctia plantaginis</name>
    <name type="common">Wood tiger moth</name>
    <name type="synonym">Phalaena plantaginis</name>
    <dbReference type="NCBI Taxonomy" id="874455"/>
    <lineage>
        <taxon>Eukaryota</taxon>
        <taxon>Metazoa</taxon>
        <taxon>Ecdysozoa</taxon>
        <taxon>Arthropoda</taxon>
        <taxon>Hexapoda</taxon>
        <taxon>Insecta</taxon>
        <taxon>Pterygota</taxon>
        <taxon>Neoptera</taxon>
        <taxon>Endopterygota</taxon>
        <taxon>Lepidoptera</taxon>
        <taxon>Glossata</taxon>
        <taxon>Ditrysia</taxon>
        <taxon>Noctuoidea</taxon>
        <taxon>Erebidae</taxon>
        <taxon>Arctiinae</taxon>
        <taxon>Arctia</taxon>
    </lineage>
</organism>
<feature type="region of interest" description="Disordered" evidence="1">
    <location>
        <begin position="1"/>
        <end position="28"/>
    </location>
</feature>
<proteinExistence type="predicted"/>